<sequence>MLASLRVRPFAQRWLLALALLLPLAQGAAWLHTLSHATGGAAHTAQHESSEGLVQDLCELCLAAAHLAGTAPGPDAAPTAATAAATATPQAGPVQAAHSAPYWRHGARGPPERTAAPATLTS</sequence>
<proteinExistence type="predicted"/>
<evidence type="ECO:0008006" key="4">
    <source>
        <dbReference type="Google" id="ProtNLM"/>
    </source>
</evidence>
<evidence type="ECO:0000256" key="1">
    <source>
        <dbReference type="SAM" id="MobiDB-lite"/>
    </source>
</evidence>
<reference evidence="2 3" key="1">
    <citation type="submission" date="2024-05" db="EMBL/GenBank/DDBJ databases">
        <title>Roseateles sp. DJS-2-20 16S ribosomal RNA gene Genome sequencing and assembly.</title>
        <authorList>
            <person name="Woo H."/>
        </authorList>
    </citation>
    <scope>NUCLEOTIDE SEQUENCE [LARGE SCALE GENOMIC DNA]</scope>
    <source>
        <strain evidence="2 3">DJS-2-20</strain>
    </source>
</reference>
<feature type="compositionally biased region" description="Low complexity" evidence="1">
    <location>
        <begin position="72"/>
        <end position="97"/>
    </location>
</feature>
<comment type="caution">
    <text evidence="2">The sequence shown here is derived from an EMBL/GenBank/DDBJ whole genome shotgun (WGS) entry which is preliminary data.</text>
</comment>
<feature type="region of interest" description="Disordered" evidence="1">
    <location>
        <begin position="72"/>
        <end position="122"/>
    </location>
</feature>
<protein>
    <recommendedName>
        <fullName evidence="4">DUF2946 domain-containing protein</fullName>
    </recommendedName>
</protein>
<dbReference type="EMBL" id="JBDPZD010000002">
    <property type="protein sequence ID" value="MEO3691583.1"/>
    <property type="molecule type" value="Genomic_DNA"/>
</dbReference>
<keyword evidence="3" id="KW-1185">Reference proteome</keyword>
<evidence type="ECO:0000313" key="2">
    <source>
        <dbReference type="EMBL" id="MEO3691583.1"/>
    </source>
</evidence>
<dbReference type="RefSeq" id="WP_347704401.1">
    <property type="nucleotide sequence ID" value="NZ_JBDPZD010000002.1"/>
</dbReference>
<gene>
    <name evidence="2" type="ORF">ABDJ85_08895</name>
</gene>
<evidence type="ECO:0000313" key="3">
    <source>
        <dbReference type="Proteomes" id="UP001495147"/>
    </source>
</evidence>
<organism evidence="2 3">
    <name type="scientific">Roseateles paludis</name>
    <dbReference type="NCBI Taxonomy" id="3145238"/>
    <lineage>
        <taxon>Bacteria</taxon>
        <taxon>Pseudomonadati</taxon>
        <taxon>Pseudomonadota</taxon>
        <taxon>Betaproteobacteria</taxon>
        <taxon>Burkholderiales</taxon>
        <taxon>Sphaerotilaceae</taxon>
        <taxon>Roseateles</taxon>
    </lineage>
</organism>
<accession>A0ABV0G1I0</accession>
<dbReference type="Proteomes" id="UP001495147">
    <property type="component" value="Unassembled WGS sequence"/>
</dbReference>
<name>A0ABV0G1I0_9BURK</name>